<dbReference type="GO" id="GO:0046872">
    <property type="term" value="F:metal ion binding"/>
    <property type="evidence" value="ECO:0007669"/>
    <property type="project" value="UniProtKB-KW"/>
</dbReference>
<keyword evidence="4" id="KW-0479">Metal-binding</keyword>
<proteinExistence type="inferred from homology"/>
<dbReference type="InterPro" id="IPR050928">
    <property type="entry name" value="ATP-dep_Zn_Metalloprotease"/>
</dbReference>
<keyword evidence="3 13" id="KW-0645">Protease</keyword>
<feature type="compositionally biased region" description="Basic and acidic residues" evidence="10">
    <location>
        <begin position="257"/>
        <end position="274"/>
    </location>
</feature>
<evidence type="ECO:0000256" key="1">
    <source>
        <dbReference type="ARBA" id="ARBA00001947"/>
    </source>
</evidence>
<comment type="cofactor">
    <cofactor evidence="1">
        <name>Zn(2+)</name>
        <dbReference type="ChEBI" id="CHEBI:29105"/>
    </cofactor>
</comment>
<evidence type="ECO:0000256" key="5">
    <source>
        <dbReference type="ARBA" id="ARBA00022741"/>
    </source>
</evidence>
<dbReference type="GO" id="GO:0005524">
    <property type="term" value="F:ATP binding"/>
    <property type="evidence" value="ECO:0007669"/>
    <property type="project" value="UniProtKB-KW"/>
</dbReference>
<dbReference type="InterPro" id="IPR037219">
    <property type="entry name" value="Peptidase_M41-like"/>
</dbReference>
<reference evidence="13" key="1">
    <citation type="submission" date="2019-08" db="EMBL/GenBank/DDBJ databases">
        <authorList>
            <person name="Kucharzyk K."/>
            <person name="Murdoch R.W."/>
            <person name="Higgins S."/>
            <person name="Loffler F."/>
        </authorList>
    </citation>
    <scope>NUCLEOTIDE SEQUENCE</scope>
</reference>
<dbReference type="EC" id="3.4.24.-" evidence="13"/>
<dbReference type="EMBL" id="VSSQ01029673">
    <property type="protein sequence ID" value="MPM79898.1"/>
    <property type="molecule type" value="Genomic_DNA"/>
</dbReference>
<dbReference type="GO" id="GO:0004222">
    <property type="term" value="F:metalloendopeptidase activity"/>
    <property type="evidence" value="ECO:0007669"/>
    <property type="project" value="InterPro"/>
</dbReference>
<dbReference type="FunFam" id="1.10.8.60:FF:000001">
    <property type="entry name" value="ATP-dependent zinc metalloprotease FtsH"/>
    <property type="match status" value="1"/>
</dbReference>
<gene>
    <name evidence="13" type="primary">ftsH_75</name>
    <name evidence="13" type="ORF">SDC9_126940</name>
</gene>
<keyword evidence="5" id="KW-0547">Nucleotide-binding</keyword>
<evidence type="ECO:0000256" key="2">
    <source>
        <dbReference type="ARBA" id="ARBA00010044"/>
    </source>
</evidence>
<comment type="similarity">
    <text evidence="2">In the C-terminal section; belongs to the peptidase M41 family.</text>
</comment>
<protein>
    <submittedName>
        <fullName evidence="13">ATP-dependent zinc metalloprotease FtsH</fullName>
        <ecNumber evidence="13">3.4.24.-</ecNumber>
    </submittedName>
</protein>
<dbReference type="InterPro" id="IPR000642">
    <property type="entry name" value="Peptidase_M41"/>
</dbReference>
<evidence type="ECO:0000256" key="3">
    <source>
        <dbReference type="ARBA" id="ARBA00022670"/>
    </source>
</evidence>
<keyword evidence="6 13" id="KW-0378">Hydrolase</keyword>
<feature type="domain" description="Peptidase M41" evidence="11">
    <location>
        <begin position="63"/>
        <end position="252"/>
    </location>
</feature>
<evidence type="ECO:0000313" key="13">
    <source>
        <dbReference type="EMBL" id="MPM79898.1"/>
    </source>
</evidence>
<dbReference type="PANTHER" id="PTHR43655">
    <property type="entry name" value="ATP-DEPENDENT PROTEASE"/>
    <property type="match status" value="1"/>
</dbReference>
<accession>A0A645CSQ7</accession>
<dbReference type="GO" id="GO:0006508">
    <property type="term" value="P:proteolysis"/>
    <property type="evidence" value="ECO:0007669"/>
    <property type="project" value="UniProtKB-KW"/>
</dbReference>
<keyword evidence="9 13" id="KW-0482">Metalloprotease</keyword>
<dbReference type="Gene3D" id="1.10.8.60">
    <property type="match status" value="1"/>
</dbReference>
<organism evidence="13">
    <name type="scientific">bioreactor metagenome</name>
    <dbReference type="NCBI Taxonomy" id="1076179"/>
    <lineage>
        <taxon>unclassified sequences</taxon>
        <taxon>metagenomes</taxon>
        <taxon>ecological metagenomes</taxon>
    </lineage>
</organism>
<dbReference type="Gene3D" id="1.20.58.760">
    <property type="entry name" value="Peptidase M41"/>
    <property type="match status" value="1"/>
</dbReference>
<dbReference type="GO" id="GO:0004176">
    <property type="term" value="F:ATP-dependent peptidase activity"/>
    <property type="evidence" value="ECO:0007669"/>
    <property type="project" value="InterPro"/>
</dbReference>
<dbReference type="AlphaFoldDB" id="A0A645CSQ7"/>
<evidence type="ECO:0000256" key="9">
    <source>
        <dbReference type="ARBA" id="ARBA00023049"/>
    </source>
</evidence>
<dbReference type="SUPFAM" id="SSF52540">
    <property type="entry name" value="P-loop containing nucleoside triphosphate hydrolases"/>
    <property type="match status" value="1"/>
</dbReference>
<dbReference type="Pfam" id="PF01434">
    <property type="entry name" value="Peptidase_M41"/>
    <property type="match status" value="1"/>
</dbReference>
<dbReference type="InterPro" id="IPR041569">
    <property type="entry name" value="AAA_lid_3"/>
</dbReference>
<dbReference type="InterPro" id="IPR027417">
    <property type="entry name" value="P-loop_NTPase"/>
</dbReference>
<evidence type="ECO:0000256" key="7">
    <source>
        <dbReference type="ARBA" id="ARBA00022833"/>
    </source>
</evidence>
<evidence type="ECO:0000259" key="11">
    <source>
        <dbReference type="Pfam" id="PF01434"/>
    </source>
</evidence>
<evidence type="ECO:0000256" key="4">
    <source>
        <dbReference type="ARBA" id="ARBA00022723"/>
    </source>
</evidence>
<evidence type="ECO:0000256" key="6">
    <source>
        <dbReference type="ARBA" id="ARBA00022801"/>
    </source>
</evidence>
<evidence type="ECO:0000256" key="8">
    <source>
        <dbReference type="ARBA" id="ARBA00022840"/>
    </source>
</evidence>
<dbReference type="Pfam" id="PF17862">
    <property type="entry name" value="AAA_lid_3"/>
    <property type="match status" value="1"/>
</dbReference>
<evidence type="ECO:0000259" key="12">
    <source>
        <dbReference type="Pfam" id="PF17862"/>
    </source>
</evidence>
<keyword evidence="8" id="KW-0067">ATP-binding</keyword>
<evidence type="ECO:0000256" key="10">
    <source>
        <dbReference type="SAM" id="MobiDB-lite"/>
    </source>
</evidence>
<name>A0A645CSQ7_9ZZZZ</name>
<dbReference type="SUPFAM" id="SSF140990">
    <property type="entry name" value="FtsH protease domain-like"/>
    <property type="match status" value="1"/>
</dbReference>
<keyword evidence="7" id="KW-0862">Zinc</keyword>
<feature type="domain" description="AAA ATPase AAA+ lid" evidence="12">
    <location>
        <begin position="4"/>
        <end position="48"/>
    </location>
</feature>
<comment type="caution">
    <text evidence="13">The sequence shown here is derived from an EMBL/GenBank/DDBJ whole genome shotgun (WGS) entry which is preliminary data.</text>
</comment>
<dbReference type="FunFam" id="1.20.58.760:FF:000001">
    <property type="entry name" value="ATP-dependent zinc metalloprotease FtsH"/>
    <property type="match status" value="1"/>
</dbReference>
<dbReference type="PANTHER" id="PTHR43655:SF2">
    <property type="entry name" value="AFG3 LIKE MATRIX AAA PEPTIDASE SUBUNIT 2, ISOFORM A"/>
    <property type="match status" value="1"/>
</dbReference>
<sequence length="283" mass="31435">MDASVNLDVMARTTPGFSGADLANLCNEAALLAARHNREAVSQADLEEARDKVSYGRERRSRRITDRERKLTAYHEAGHALVALHNPHSTPLHKVTIIPRGRAYLGATFSMPKEDVYTRSKLELEADMEMSMGGRAAEELVIGDITTGASGDIDHLTRIARLMICMYGMSDKLGPVKYGNHPSQPFMRYDAAPEDSVSPETAREIDLEIRRLTSRAMQSARDCLTAHRDQLEKLAKALLERETLSIEEINELLGLKPEPEADELRPETTLRPTEDDGTAEQGL</sequence>
<feature type="region of interest" description="Disordered" evidence="10">
    <location>
        <begin position="254"/>
        <end position="283"/>
    </location>
</feature>